<organism evidence="2 3">
    <name type="scientific">Tothia fuscella</name>
    <dbReference type="NCBI Taxonomy" id="1048955"/>
    <lineage>
        <taxon>Eukaryota</taxon>
        <taxon>Fungi</taxon>
        <taxon>Dikarya</taxon>
        <taxon>Ascomycota</taxon>
        <taxon>Pezizomycotina</taxon>
        <taxon>Dothideomycetes</taxon>
        <taxon>Pleosporomycetidae</taxon>
        <taxon>Venturiales</taxon>
        <taxon>Cylindrosympodiaceae</taxon>
        <taxon>Tothia</taxon>
    </lineage>
</organism>
<accession>A0A9P4NIQ9</accession>
<dbReference type="OrthoDB" id="400at2759"/>
<feature type="compositionally biased region" description="Polar residues" evidence="1">
    <location>
        <begin position="79"/>
        <end position="88"/>
    </location>
</feature>
<dbReference type="EMBL" id="MU007086">
    <property type="protein sequence ID" value="KAF2422993.1"/>
    <property type="molecule type" value="Genomic_DNA"/>
</dbReference>
<reference evidence="2" key="1">
    <citation type="journal article" date="2020" name="Stud. Mycol.">
        <title>101 Dothideomycetes genomes: a test case for predicting lifestyles and emergence of pathogens.</title>
        <authorList>
            <person name="Haridas S."/>
            <person name="Albert R."/>
            <person name="Binder M."/>
            <person name="Bloem J."/>
            <person name="Labutti K."/>
            <person name="Salamov A."/>
            <person name="Andreopoulos B."/>
            <person name="Baker S."/>
            <person name="Barry K."/>
            <person name="Bills G."/>
            <person name="Bluhm B."/>
            <person name="Cannon C."/>
            <person name="Castanera R."/>
            <person name="Culley D."/>
            <person name="Daum C."/>
            <person name="Ezra D."/>
            <person name="Gonzalez J."/>
            <person name="Henrissat B."/>
            <person name="Kuo A."/>
            <person name="Liang C."/>
            <person name="Lipzen A."/>
            <person name="Lutzoni F."/>
            <person name="Magnuson J."/>
            <person name="Mondo S."/>
            <person name="Nolan M."/>
            <person name="Ohm R."/>
            <person name="Pangilinan J."/>
            <person name="Park H.-J."/>
            <person name="Ramirez L."/>
            <person name="Alfaro M."/>
            <person name="Sun H."/>
            <person name="Tritt A."/>
            <person name="Yoshinaga Y."/>
            <person name="Zwiers L.-H."/>
            <person name="Turgeon B."/>
            <person name="Goodwin S."/>
            <person name="Spatafora J."/>
            <person name="Crous P."/>
            <person name="Grigoriev I."/>
        </authorList>
    </citation>
    <scope>NUCLEOTIDE SEQUENCE</scope>
    <source>
        <strain evidence="2">CBS 130266</strain>
    </source>
</reference>
<evidence type="ECO:0000256" key="1">
    <source>
        <dbReference type="SAM" id="MobiDB-lite"/>
    </source>
</evidence>
<dbReference type="InterPro" id="IPR015943">
    <property type="entry name" value="WD40/YVTN_repeat-like_dom_sf"/>
</dbReference>
<keyword evidence="3" id="KW-1185">Reference proteome</keyword>
<dbReference type="Gene3D" id="2.130.10.10">
    <property type="entry name" value="YVTN repeat-like/Quinoprotein amine dehydrogenase"/>
    <property type="match status" value="1"/>
</dbReference>
<name>A0A9P4NIQ9_9PEZI</name>
<dbReference type="Proteomes" id="UP000800235">
    <property type="component" value="Unassembled WGS sequence"/>
</dbReference>
<feature type="region of interest" description="Disordered" evidence="1">
    <location>
        <begin position="79"/>
        <end position="116"/>
    </location>
</feature>
<proteinExistence type="predicted"/>
<comment type="caution">
    <text evidence="2">The sequence shown here is derived from an EMBL/GenBank/DDBJ whole genome shotgun (WGS) entry which is preliminary data.</text>
</comment>
<evidence type="ECO:0000313" key="2">
    <source>
        <dbReference type="EMBL" id="KAF2422993.1"/>
    </source>
</evidence>
<protein>
    <submittedName>
        <fullName evidence="2">Uncharacterized protein</fullName>
    </submittedName>
</protein>
<gene>
    <name evidence="2" type="ORF">EJ08DRAFT_701429</name>
</gene>
<sequence length="116" mass="12488">MDFSESAYVQAIGDISLDKCHLAAAGHNSIKLYDIKSSSPAAVLTFEGHSSSVPGIMTPLPKVTVAFWGFDIDGNTRQYLSPSTNEHNQIGKGTKKRKISSFADPALSLEGEEDDE</sequence>
<evidence type="ECO:0000313" key="3">
    <source>
        <dbReference type="Proteomes" id="UP000800235"/>
    </source>
</evidence>
<dbReference type="AlphaFoldDB" id="A0A9P4NIQ9"/>